<gene>
    <name evidence="1" type="ORF">J2Z76_002564</name>
</gene>
<name>A0ABS4GGB8_9FIRM</name>
<evidence type="ECO:0000313" key="1">
    <source>
        <dbReference type="EMBL" id="MBP1926694.1"/>
    </source>
</evidence>
<dbReference type="RefSeq" id="WP_209512426.1">
    <property type="nucleotide sequence ID" value="NZ_JAGGKS010000008.1"/>
</dbReference>
<evidence type="ECO:0000313" key="2">
    <source>
        <dbReference type="Proteomes" id="UP001519342"/>
    </source>
</evidence>
<dbReference type="EMBL" id="JAGGKS010000008">
    <property type="protein sequence ID" value="MBP1926694.1"/>
    <property type="molecule type" value="Genomic_DNA"/>
</dbReference>
<accession>A0ABS4GGB8</accession>
<keyword evidence="2" id="KW-1185">Reference proteome</keyword>
<organism evidence="1 2">
    <name type="scientific">Sedimentibacter acidaminivorans</name>
    <dbReference type="NCBI Taxonomy" id="913099"/>
    <lineage>
        <taxon>Bacteria</taxon>
        <taxon>Bacillati</taxon>
        <taxon>Bacillota</taxon>
        <taxon>Tissierellia</taxon>
        <taxon>Sedimentibacter</taxon>
    </lineage>
</organism>
<sequence length="133" mass="15707">MTINSNTVEELAKMDAVDISNTIIDITNLIKDGNYYRIFTERYLWTISEKFENIHFSLQTNYLDSFKDRFPYFFNEEELNYDFQKVDSGDIVSGKEIEIHQPLDLYVYKNQATIKKMYKDGNAISLANLVEEF</sequence>
<proteinExistence type="predicted"/>
<dbReference type="Proteomes" id="UP001519342">
    <property type="component" value="Unassembled WGS sequence"/>
</dbReference>
<reference evidence="1 2" key="1">
    <citation type="submission" date="2021-03" db="EMBL/GenBank/DDBJ databases">
        <title>Genomic Encyclopedia of Type Strains, Phase IV (KMG-IV): sequencing the most valuable type-strain genomes for metagenomic binning, comparative biology and taxonomic classification.</title>
        <authorList>
            <person name="Goeker M."/>
        </authorList>
    </citation>
    <scope>NUCLEOTIDE SEQUENCE [LARGE SCALE GENOMIC DNA]</scope>
    <source>
        <strain evidence="1 2">DSM 24004</strain>
    </source>
</reference>
<protein>
    <submittedName>
        <fullName evidence="1">Uncharacterized protein</fullName>
    </submittedName>
</protein>
<comment type="caution">
    <text evidence="1">The sequence shown here is derived from an EMBL/GenBank/DDBJ whole genome shotgun (WGS) entry which is preliminary data.</text>
</comment>